<evidence type="ECO:0000256" key="2">
    <source>
        <dbReference type="SAM" id="Phobius"/>
    </source>
</evidence>
<sequence>MDDPSGNIIILLVINLETIPYLRYDGSEGTLMLSLCGSPFLAGLIAIFVLLALGKLGPKKSKKAETNKARPIRSGSHTHTSMAVAQENHWRRKRERRNQIQYPLAVATLSEKTDISTSRICFSICRDLAATSSVSRPIQSFRTQETGVTYDRSDKDVITGCDCFAYDEWFPGANVVLGDASTSKGRDYHILPVHSPPLNELLRPTFIRPSKTDSPTSTFRKNINRKTNIITIITPAPDIGLMKRSEKEIGSQKGTSLINYPLVPANTGGGPSIPWHDCKSMNSKQKSQCHIQQCVRSYLTPLTVYHNGTTTAANGSVYETAWFSTVTTPHWGIIRANFSTTKREWFKLATMVPAHDDCEDELGCWELCRDREEGKSQATIGIAVFASIIVGLAALGALLTCLKRKRRRRRRENSLDGQNDGQGDARPRDSAALPSDGRWFWFLRMSAQGGKKKKPKHRGRTVRFLVGDGPVRSRRSSSSKRPGSSENRDANRPPETGGRGGIEVIDEEEMRGRPRRRSDEIE</sequence>
<feature type="region of interest" description="Disordered" evidence="1">
    <location>
        <begin position="450"/>
        <end position="522"/>
    </location>
</feature>
<feature type="transmembrane region" description="Helical" evidence="2">
    <location>
        <begin position="378"/>
        <end position="402"/>
    </location>
</feature>
<gene>
    <name evidence="3" type="ORF">M501DRAFT_988688</name>
</gene>
<name>A0A9P4VUG3_9PEZI</name>
<feature type="region of interest" description="Disordered" evidence="1">
    <location>
        <begin position="409"/>
        <end position="432"/>
    </location>
</feature>
<dbReference type="EMBL" id="MU006090">
    <property type="protein sequence ID" value="KAF2842475.1"/>
    <property type="molecule type" value="Genomic_DNA"/>
</dbReference>
<feature type="transmembrane region" description="Helical" evidence="2">
    <location>
        <begin position="6"/>
        <end position="24"/>
    </location>
</feature>
<keyword evidence="2" id="KW-0812">Transmembrane</keyword>
<evidence type="ECO:0000313" key="4">
    <source>
        <dbReference type="Proteomes" id="UP000799429"/>
    </source>
</evidence>
<reference evidence="3" key="1">
    <citation type="journal article" date="2020" name="Stud. Mycol.">
        <title>101 Dothideomycetes genomes: a test case for predicting lifestyles and emergence of pathogens.</title>
        <authorList>
            <person name="Haridas S."/>
            <person name="Albert R."/>
            <person name="Binder M."/>
            <person name="Bloem J."/>
            <person name="Labutti K."/>
            <person name="Salamov A."/>
            <person name="Andreopoulos B."/>
            <person name="Baker S."/>
            <person name="Barry K."/>
            <person name="Bills G."/>
            <person name="Bluhm B."/>
            <person name="Cannon C."/>
            <person name="Castanera R."/>
            <person name="Culley D."/>
            <person name="Daum C."/>
            <person name="Ezra D."/>
            <person name="Gonzalez J."/>
            <person name="Henrissat B."/>
            <person name="Kuo A."/>
            <person name="Liang C."/>
            <person name="Lipzen A."/>
            <person name="Lutzoni F."/>
            <person name="Magnuson J."/>
            <person name="Mondo S."/>
            <person name="Nolan M."/>
            <person name="Ohm R."/>
            <person name="Pangilinan J."/>
            <person name="Park H.-J."/>
            <person name="Ramirez L."/>
            <person name="Alfaro M."/>
            <person name="Sun H."/>
            <person name="Tritt A."/>
            <person name="Yoshinaga Y."/>
            <person name="Zwiers L.-H."/>
            <person name="Turgeon B."/>
            <person name="Goodwin S."/>
            <person name="Spatafora J."/>
            <person name="Crous P."/>
            <person name="Grigoriev I."/>
        </authorList>
    </citation>
    <scope>NUCLEOTIDE SEQUENCE</scope>
    <source>
        <strain evidence="3">CBS 101060</strain>
    </source>
</reference>
<dbReference type="AlphaFoldDB" id="A0A9P4VUG3"/>
<proteinExistence type="predicted"/>
<dbReference type="Proteomes" id="UP000799429">
    <property type="component" value="Unassembled WGS sequence"/>
</dbReference>
<evidence type="ECO:0000313" key="3">
    <source>
        <dbReference type="EMBL" id="KAF2842475.1"/>
    </source>
</evidence>
<protein>
    <submittedName>
        <fullName evidence="3">Uncharacterized protein</fullName>
    </submittedName>
</protein>
<accession>A0A9P4VUG3</accession>
<evidence type="ECO:0000256" key="1">
    <source>
        <dbReference type="SAM" id="MobiDB-lite"/>
    </source>
</evidence>
<feature type="compositionally biased region" description="Basic residues" evidence="1">
    <location>
        <begin position="450"/>
        <end position="461"/>
    </location>
</feature>
<organism evidence="3 4">
    <name type="scientific">Patellaria atrata CBS 101060</name>
    <dbReference type="NCBI Taxonomy" id="1346257"/>
    <lineage>
        <taxon>Eukaryota</taxon>
        <taxon>Fungi</taxon>
        <taxon>Dikarya</taxon>
        <taxon>Ascomycota</taxon>
        <taxon>Pezizomycotina</taxon>
        <taxon>Dothideomycetes</taxon>
        <taxon>Dothideomycetes incertae sedis</taxon>
        <taxon>Patellariales</taxon>
        <taxon>Patellariaceae</taxon>
        <taxon>Patellaria</taxon>
    </lineage>
</organism>
<keyword evidence="2" id="KW-1133">Transmembrane helix</keyword>
<keyword evidence="4" id="KW-1185">Reference proteome</keyword>
<keyword evidence="2" id="KW-0472">Membrane</keyword>
<feature type="transmembrane region" description="Helical" evidence="2">
    <location>
        <begin position="31"/>
        <end position="53"/>
    </location>
</feature>
<feature type="region of interest" description="Disordered" evidence="1">
    <location>
        <begin position="62"/>
        <end position="95"/>
    </location>
</feature>
<comment type="caution">
    <text evidence="3">The sequence shown here is derived from an EMBL/GenBank/DDBJ whole genome shotgun (WGS) entry which is preliminary data.</text>
</comment>